<dbReference type="InterPro" id="IPR043744">
    <property type="entry name" value="DUF5689"/>
</dbReference>
<feature type="domain" description="LTD" evidence="2">
    <location>
        <begin position="272"/>
        <end position="394"/>
    </location>
</feature>
<feature type="region of interest" description="Disordered" evidence="1">
    <location>
        <begin position="435"/>
        <end position="454"/>
    </location>
</feature>
<dbReference type="KEGG" id="mlt:VC82_1172"/>
<evidence type="ECO:0000313" key="4">
    <source>
        <dbReference type="Proteomes" id="UP000032726"/>
    </source>
</evidence>
<evidence type="ECO:0000313" key="3">
    <source>
        <dbReference type="EMBL" id="AKA34813.1"/>
    </source>
</evidence>
<dbReference type="PATRIC" id="fig|516051.4.peg.1212"/>
<dbReference type="Pfam" id="PF18942">
    <property type="entry name" value="DUF5689"/>
    <property type="match status" value="1"/>
</dbReference>
<dbReference type="HOGENOM" id="CLU_599488_0_0_10"/>
<dbReference type="SUPFAM" id="SSF74853">
    <property type="entry name" value="Lamin A/C globular tail domain"/>
    <property type="match status" value="1"/>
</dbReference>
<keyword evidence="4" id="KW-1185">Reference proteome</keyword>
<dbReference type="PROSITE" id="PS51841">
    <property type="entry name" value="LTD"/>
    <property type="match status" value="1"/>
</dbReference>
<dbReference type="STRING" id="516051.VC82_1172"/>
<dbReference type="Proteomes" id="UP000032726">
    <property type="component" value="Chromosome"/>
</dbReference>
<accession>A0A0D5YSG5</accession>
<evidence type="ECO:0000259" key="2">
    <source>
        <dbReference type="PROSITE" id="PS51841"/>
    </source>
</evidence>
<sequence>MCTRIACMIVVFVFLGNAISCVKNQDFESITDACEENLVANATFADVKALYQGELLQIQEDWVIEGYVISSDRAGNFFSVLHFQDAPAEPTEGFQIAIDLFESHLLFEPGSKVLIKTKGLYLGQSKGVFRLGGTFAAFGATNVGRLPALKIPEHIFRSCDQVAAITPRKVRLDELDNALINTLVTIDSLQFVEHGLGLPFAEPWEETERTLKDCEGNELVLVNSGFADFQGELLPGGNGSVIGVLLRENDDFQLVIRDLDDVGFSNERCEEPVTEFTSNQIFFSELADPNNNAGARFVELYNAGNQPLDLNGWSIRRYTNANTEVSSVLDLSGFTIGALGTFVISPNAATFEAVYGFAPDMGVSTNSPADSNGDDNLVLVDPFGSVIDVFGVIGEDGSGTDHEFEDGRALRKVGVSQANPIYTFSEWTVYNDTGAAGTINQPQNAPEDFSPGQR</sequence>
<dbReference type="InterPro" id="IPR001322">
    <property type="entry name" value="Lamin_tail_dom"/>
</dbReference>
<organism evidence="3 4">
    <name type="scientific">Flagellimonas lutaonensis</name>
    <dbReference type="NCBI Taxonomy" id="516051"/>
    <lineage>
        <taxon>Bacteria</taxon>
        <taxon>Pseudomonadati</taxon>
        <taxon>Bacteroidota</taxon>
        <taxon>Flavobacteriia</taxon>
        <taxon>Flavobacteriales</taxon>
        <taxon>Flavobacteriaceae</taxon>
        <taxon>Flagellimonas</taxon>
    </lineage>
</organism>
<gene>
    <name evidence="3" type="ORF">VC82_1172</name>
</gene>
<dbReference type="OrthoDB" id="1492759at2"/>
<evidence type="ECO:0000256" key="1">
    <source>
        <dbReference type="SAM" id="MobiDB-lite"/>
    </source>
</evidence>
<dbReference type="EMBL" id="CP011071">
    <property type="protein sequence ID" value="AKA34813.1"/>
    <property type="molecule type" value="Genomic_DNA"/>
</dbReference>
<proteinExistence type="predicted"/>
<dbReference type="InterPro" id="IPR036415">
    <property type="entry name" value="Lamin_tail_dom_sf"/>
</dbReference>
<dbReference type="Pfam" id="PF00932">
    <property type="entry name" value="LTD"/>
    <property type="match status" value="1"/>
</dbReference>
<reference evidence="3 4" key="1">
    <citation type="submission" date="2015-03" db="EMBL/GenBank/DDBJ databases">
        <title>Complete genome sequence of Muricauda lutaonensis CC-HSB-11T, isolated from a coastal hot spring.</title>
        <authorList>
            <person name="Kim K.M."/>
        </authorList>
    </citation>
    <scope>NUCLEOTIDE SEQUENCE [LARGE SCALE GENOMIC DNA]</scope>
    <source>
        <strain evidence="3 4">CC-HSB-11</strain>
    </source>
</reference>
<dbReference type="AlphaFoldDB" id="A0A0D5YSG5"/>
<dbReference type="Gene3D" id="2.60.40.1260">
    <property type="entry name" value="Lamin Tail domain"/>
    <property type="match status" value="1"/>
</dbReference>
<name>A0A0D5YSG5_9FLAO</name>
<protein>
    <submittedName>
        <fullName evidence="3">Nuclease</fullName>
    </submittedName>
</protein>